<evidence type="ECO:0000313" key="5">
    <source>
        <dbReference type="EMBL" id="ODN43418.1"/>
    </source>
</evidence>
<keyword evidence="6" id="KW-1185">Reference proteome</keyword>
<dbReference type="InterPro" id="IPR000306">
    <property type="entry name" value="Znf_FYVE"/>
</dbReference>
<dbReference type="RefSeq" id="WP_077216873.1">
    <property type="nucleotide sequence ID" value="NZ_MDTU01000001.1"/>
</dbReference>
<comment type="caution">
    <text evidence="5">The sequence shown here is derived from an EMBL/GenBank/DDBJ whole genome shotgun (WGS) entry which is preliminary data.</text>
</comment>
<dbReference type="InterPro" id="IPR038765">
    <property type="entry name" value="Papain-like_cys_pep_sf"/>
</dbReference>
<dbReference type="InterPro" id="IPR013083">
    <property type="entry name" value="Znf_RING/FYVE/PHD"/>
</dbReference>
<dbReference type="EMBL" id="MDTU01000001">
    <property type="protein sequence ID" value="ODN43418.1"/>
    <property type="molecule type" value="Genomic_DNA"/>
</dbReference>
<name>A0ABX3A702_9GAMM</name>
<accession>A0ABX3A702</accession>
<dbReference type="SMART" id="SM00064">
    <property type="entry name" value="FYVE"/>
    <property type="match status" value="1"/>
</dbReference>
<feature type="domain" description="FYVE-type" evidence="4">
    <location>
        <begin position="218"/>
        <end position="303"/>
    </location>
</feature>
<gene>
    <name evidence="5" type="ORF">BGC07_11405</name>
</gene>
<dbReference type="InterPro" id="IPR011011">
    <property type="entry name" value="Znf_FYVE_PHD"/>
</dbReference>
<dbReference type="PROSITE" id="PS50178">
    <property type="entry name" value="ZF_FYVE"/>
    <property type="match status" value="1"/>
</dbReference>
<dbReference type="InterPro" id="IPR017455">
    <property type="entry name" value="Znf_FYVE-rel"/>
</dbReference>
<evidence type="ECO:0000256" key="2">
    <source>
        <dbReference type="ARBA" id="ARBA00022771"/>
    </source>
</evidence>
<sequence length="312" mass="36399">MSRLKFNQKRDFLELCPEVRQKGMCSHLSRLWILWHDLKLSTSKEDLPDYKKFVLAYAEKNKGKYKDVKEYTGKLFPPLDSSGKELDFSAPKNRWIRDHVTINHWPDNYKSVLFEYTDRLKNADTVQAKDILELQEVFKPDCQYYLLIGFIERNHAVAIRIKGKNNYITFDPNHGEHHVGDRKSLLKIFGIHASQKVLLSLYQSKISRAMKYSKWVPDRHSACCQCCDNPISPGLLSTGKHHCRLCGHVICSDCTNQVDAMYRPLYKNEIIIGGERIIPINSPKRKIGYHKEKVCFKCKALLNPVLADDRWW</sequence>
<proteinExistence type="predicted"/>
<keyword evidence="3" id="KW-0862">Zinc</keyword>
<evidence type="ECO:0000313" key="6">
    <source>
        <dbReference type="Proteomes" id="UP000094329"/>
    </source>
</evidence>
<evidence type="ECO:0000256" key="1">
    <source>
        <dbReference type="ARBA" id="ARBA00022723"/>
    </source>
</evidence>
<dbReference type="SUPFAM" id="SSF54001">
    <property type="entry name" value="Cysteine proteinases"/>
    <property type="match status" value="1"/>
</dbReference>
<keyword evidence="2" id="KW-0863">Zinc-finger</keyword>
<dbReference type="Pfam" id="PF01363">
    <property type="entry name" value="FYVE"/>
    <property type="match status" value="1"/>
</dbReference>
<dbReference type="Gene3D" id="3.90.70.20">
    <property type="match status" value="1"/>
</dbReference>
<dbReference type="Gene3D" id="3.30.40.10">
    <property type="entry name" value="Zinc/RING finger domain, C3HC4 (zinc finger)"/>
    <property type="match status" value="1"/>
</dbReference>
<dbReference type="SUPFAM" id="SSF57903">
    <property type="entry name" value="FYVE/PHD zinc finger"/>
    <property type="match status" value="1"/>
</dbReference>
<evidence type="ECO:0000259" key="4">
    <source>
        <dbReference type="PROSITE" id="PS50178"/>
    </source>
</evidence>
<organism evidence="5 6">
    <name type="scientific">Piscirickettsia litoralis</name>
    <dbReference type="NCBI Taxonomy" id="1891921"/>
    <lineage>
        <taxon>Bacteria</taxon>
        <taxon>Pseudomonadati</taxon>
        <taxon>Pseudomonadota</taxon>
        <taxon>Gammaproteobacteria</taxon>
        <taxon>Thiotrichales</taxon>
        <taxon>Piscirickettsiaceae</taxon>
        <taxon>Piscirickettsia</taxon>
    </lineage>
</organism>
<keyword evidence="1" id="KW-0479">Metal-binding</keyword>
<protein>
    <recommendedName>
        <fullName evidence="4">FYVE-type domain-containing protein</fullName>
    </recommendedName>
</protein>
<dbReference type="Proteomes" id="UP000094329">
    <property type="component" value="Unassembled WGS sequence"/>
</dbReference>
<evidence type="ECO:0000256" key="3">
    <source>
        <dbReference type="ARBA" id="ARBA00022833"/>
    </source>
</evidence>
<reference evidence="5 6" key="1">
    <citation type="submission" date="2016-08" db="EMBL/GenBank/DDBJ databases">
        <title>Draft genome sequence of Candidatus Piscirickettsia litoralis, from seawater.</title>
        <authorList>
            <person name="Wan X."/>
            <person name="Lee A.J."/>
            <person name="Hou S."/>
            <person name="Donachie S.P."/>
        </authorList>
    </citation>
    <scope>NUCLEOTIDE SEQUENCE [LARGE SCALE GENOMIC DNA]</scope>
    <source>
        <strain evidence="5 6">Y2</strain>
    </source>
</reference>